<accession>A0AAV1A4P1</accession>
<feature type="domain" description="TF-B3" evidence="7">
    <location>
        <begin position="189"/>
        <end position="281"/>
    </location>
</feature>
<protein>
    <recommendedName>
        <fullName evidence="7">TF-B3 domain-containing protein</fullName>
    </recommendedName>
</protein>
<dbReference type="CDD" id="cd10017">
    <property type="entry name" value="B3_DNA"/>
    <property type="match status" value="2"/>
</dbReference>
<organism evidence="8 9">
    <name type="scientific">Vicia faba</name>
    <name type="common">Broad bean</name>
    <name type="synonym">Faba vulgaris</name>
    <dbReference type="NCBI Taxonomy" id="3906"/>
    <lineage>
        <taxon>Eukaryota</taxon>
        <taxon>Viridiplantae</taxon>
        <taxon>Streptophyta</taxon>
        <taxon>Embryophyta</taxon>
        <taxon>Tracheophyta</taxon>
        <taxon>Spermatophyta</taxon>
        <taxon>Magnoliopsida</taxon>
        <taxon>eudicotyledons</taxon>
        <taxon>Gunneridae</taxon>
        <taxon>Pentapetalae</taxon>
        <taxon>rosids</taxon>
        <taxon>fabids</taxon>
        <taxon>Fabales</taxon>
        <taxon>Fabaceae</taxon>
        <taxon>Papilionoideae</taxon>
        <taxon>50 kb inversion clade</taxon>
        <taxon>NPAAA clade</taxon>
        <taxon>Hologalegina</taxon>
        <taxon>IRL clade</taxon>
        <taxon>Fabeae</taxon>
        <taxon>Vicia</taxon>
    </lineage>
</organism>
<dbReference type="Pfam" id="PF02362">
    <property type="entry name" value="B3"/>
    <property type="match status" value="2"/>
</dbReference>
<evidence type="ECO:0000256" key="5">
    <source>
        <dbReference type="ARBA" id="ARBA00023242"/>
    </source>
</evidence>
<evidence type="ECO:0000256" key="6">
    <source>
        <dbReference type="SAM" id="MobiDB-lite"/>
    </source>
</evidence>
<evidence type="ECO:0000313" key="9">
    <source>
        <dbReference type="Proteomes" id="UP001157006"/>
    </source>
</evidence>
<dbReference type="SMART" id="SM01019">
    <property type="entry name" value="B3"/>
    <property type="match status" value="2"/>
</dbReference>
<evidence type="ECO:0000313" key="8">
    <source>
        <dbReference type="EMBL" id="CAI8605326.1"/>
    </source>
</evidence>
<reference evidence="8 9" key="1">
    <citation type="submission" date="2023-01" db="EMBL/GenBank/DDBJ databases">
        <authorList>
            <person name="Kreplak J."/>
        </authorList>
    </citation>
    <scope>NUCLEOTIDE SEQUENCE [LARGE SCALE GENOMIC DNA]</scope>
</reference>
<gene>
    <name evidence="8" type="ORF">VFH_III177680</name>
</gene>
<dbReference type="PANTHER" id="PTHR31920">
    <property type="entry name" value="B3 DOMAIN-CONTAINING"/>
    <property type="match status" value="1"/>
</dbReference>
<dbReference type="GO" id="GO:0003677">
    <property type="term" value="F:DNA binding"/>
    <property type="evidence" value="ECO:0007669"/>
    <property type="project" value="UniProtKB-KW"/>
</dbReference>
<dbReference type="PROSITE" id="PS50863">
    <property type="entry name" value="B3"/>
    <property type="match status" value="2"/>
</dbReference>
<comment type="subcellular location">
    <subcellularLocation>
        <location evidence="1">Nucleus</location>
    </subcellularLocation>
</comment>
<dbReference type="InterPro" id="IPR003340">
    <property type="entry name" value="B3_DNA-bd"/>
</dbReference>
<sequence length="330" mass="38683">MTCIPRNMHTIRFFKIVTSTNIQDGNIRIPNAFTQKYISDLSTIMFLKTLDDKEWEIHLTKMNDDIWINKGWKEFATHYSLDHGHMLMFKFEKTSHFEVHIFDKSTLEIEYRVYGNNQQECNDTIGNLNEKNSCNKTRPKPQVSSSQSHKKLRIDTNEEVGRSSKLQNWPKLVQVKALIRARNYKSENPIFIVVMTSSYTNQYIYVPFDFELKYLKKNQSDMVLRVLDDDRTWIVKYCERRISSGWRIFASDNNLKVGDVCLFEMINYEAYVFRVLVFRVDESVHGDRINSVGIARISKVESKPIVLHRGKSFSINVVLSNHTNITANSL</sequence>
<evidence type="ECO:0000256" key="1">
    <source>
        <dbReference type="ARBA" id="ARBA00004123"/>
    </source>
</evidence>
<name>A0AAV1A4P1_VICFA</name>
<evidence type="ECO:0000256" key="3">
    <source>
        <dbReference type="ARBA" id="ARBA00023125"/>
    </source>
</evidence>
<evidence type="ECO:0000256" key="2">
    <source>
        <dbReference type="ARBA" id="ARBA00023015"/>
    </source>
</evidence>
<keyword evidence="9" id="KW-1185">Reference proteome</keyword>
<keyword evidence="2" id="KW-0805">Transcription regulation</keyword>
<feature type="region of interest" description="Disordered" evidence="6">
    <location>
        <begin position="130"/>
        <end position="159"/>
    </location>
</feature>
<proteinExistence type="predicted"/>
<dbReference type="Proteomes" id="UP001157006">
    <property type="component" value="Chromosome 3"/>
</dbReference>
<dbReference type="EMBL" id="OX451738">
    <property type="protein sequence ID" value="CAI8605326.1"/>
    <property type="molecule type" value="Genomic_DNA"/>
</dbReference>
<dbReference type="InterPro" id="IPR015300">
    <property type="entry name" value="DNA-bd_pseudobarrel_sf"/>
</dbReference>
<dbReference type="PANTHER" id="PTHR31920:SF108">
    <property type="entry name" value="B3 DOMAIN-CONTAINING TRANSCRIPTION FACTOR VRN1-LIKE"/>
    <property type="match status" value="1"/>
</dbReference>
<keyword evidence="5" id="KW-0539">Nucleus</keyword>
<feature type="compositionally biased region" description="Polar residues" evidence="6">
    <location>
        <begin position="130"/>
        <end position="147"/>
    </location>
</feature>
<dbReference type="SUPFAM" id="SSF101936">
    <property type="entry name" value="DNA-binding pseudobarrel domain"/>
    <property type="match status" value="2"/>
</dbReference>
<dbReference type="Gene3D" id="2.40.330.10">
    <property type="entry name" value="DNA-binding pseudobarrel domain"/>
    <property type="match status" value="2"/>
</dbReference>
<dbReference type="GO" id="GO:0005634">
    <property type="term" value="C:nucleus"/>
    <property type="evidence" value="ECO:0007669"/>
    <property type="project" value="UniProtKB-SubCell"/>
</dbReference>
<dbReference type="AlphaFoldDB" id="A0AAV1A4P1"/>
<keyword evidence="4" id="KW-0804">Transcription</keyword>
<feature type="domain" description="TF-B3" evidence="7">
    <location>
        <begin position="12"/>
        <end position="105"/>
    </location>
</feature>
<evidence type="ECO:0000256" key="4">
    <source>
        <dbReference type="ARBA" id="ARBA00023163"/>
    </source>
</evidence>
<dbReference type="InterPro" id="IPR050655">
    <property type="entry name" value="Plant_B3_domain"/>
</dbReference>
<keyword evidence="3" id="KW-0238">DNA-binding</keyword>
<evidence type="ECO:0000259" key="7">
    <source>
        <dbReference type="PROSITE" id="PS50863"/>
    </source>
</evidence>